<reference evidence="2 3" key="1">
    <citation type="journal article" date="2014" name="BMC Genomics">
        <title>Comparative genomics of the major fungal agents of human and animal Sporotrichosis: Sporothrix schenckii and Sporothrix brasiliensis.</title>
        <authorList>
            <person name="Teixeira M.M."/>
            <person name="de Almeida L.G."/>
            <person name="Kubitschek-Barreira P."/>
            <person name="Alves F.L."/>
            <person name="Kioshima E.S."/>
            <person name="Abadio A.K."/>
            <person name="Fernandes L."/>
            <person name="Derengowski L.S."/>
            <person name="Ferreira K.S."/>
            <person name="Souza R.C."/>
            <person name="Ruiz J.C."/>
            <person name="de Andrade N.C."/>
            <person name="Paes H.C."/>
            <person name="Nicola A.M."/>
            <person name="Albuquerque P."/>
            <person name="Gerber A.L."/>
            <person name="Martins V.P."/>
            <person name="Peconick L.D."/>
            <person name="Neto A.V."/>
            <person name="Chaucanez C.B."/>
            <person name="Silva P.A."/>
            <person name="Cunha O.L."/>
            <person name="de Oliveira F.F."/>
            <person name="dos Santos T.C."/>
            <person name="Barros A.L."/>
            <person name="Soares M.A."/>
            <person name="de Oliveira L.M."/>
            <person name="Marini M.M."/>
            <person name="Villalobos-Duno H."/>
            <person name="Cunha M.M."/>
            <person name="de Hoog S."/>
            <person name="da Silveira J.F."/>
            <person name="Henrissat B."/>
            <person name="Nino-Vega G.A."/>
            <person name="Cisalpino P.S."/>
            <person name="Mora-Montes H.M."/>
            <person name="Almeida S.R."/>
            <person name="Stajich J.E."/>
            <person name="Lopes-Bezerra L.M."/>
            <person name="Vasconcelos A.T."/>
            <person name="Felipe M.S."/>
        </authorList>
    </citation>
    <scope>NUCLEOTIDE SEQUENCE [LARGE SCALE GENOMIC DNA]</scope>
    <source>
        <strain evidence="2 3">1099-18</strain>
    </source>
</reference>
<evidence type="ECO:0000313" key="3">
    <source>
        <dbReference type="Proteomes" id="UP000033710"/>
    </source>
</evidence>
<feature type="compositionally biased region" description="Polar residues" evidence="1">
    <location>
        <begin position="266"/>
        <end position="278"/>
    </location>
</feature>
<organism evidence="2 3">
    <name type="scientific">Sporothrix schenckii 1099-18</name>
    <dbReference type="NCBI Taxonomy" id="1397361"/>
    <lineage>
        <taxon>Eukaryota</taxon>
        <taxon>Fungi</taxon>
        <taxon>Dikarya</taxon>
        <taxon>Ascomycota</taxon>
        <taxon>Pezizomycotina</taxon>
        <taxon>Sordariomycetes</taxon>
        <taxon>Sordariomycetidae</taxon>
        <taxon>Ophiostomatales</taxon>
        <taxon>Ophiostomataceae</taxon>
        <taxon>Sporothrix</taxon>
    </lineage>
</organism>
<feature type="compositionally biased region" description="Low complexity" evidence="1">
    <location>
        <begin position="481"/>
        <end position="512"/>
    </location>
</feature>
<feature type="region of interest" description="Disordered" evidence="1">
    <location>
        <begin position="163"/>
        <end position="183"/>
    </location>
</feature>
<gene>
    <name evidence="2" type="ORF">SPSK_05007</name>
</gene>
<dbReference type="KEGG" id="ssck:SPSK_05007"/>
<feature type="region of interest" description="Disordered" evidence="1">
    <location>
        <begin position="1"/>
        <end position="43"/>
    </location>
</feature>
<feature type="compositionally biased region" description="Basic and acidic residues" evidence="1">
    <location>
        <begin position="14"/>
        <end position="29"/>
    </location>
</feature>
<feature type="compositionally biased region" description="Low complexity" evidence="1">
    <location>
        <begin position="244"/>
        <end position="261"/>
    </location>
</feature>
<dbReference type="GeneID" id="27667040"/>
<evidence type="ECO:0000256" key="1">
    <source>
        <dbReference type="SAM" id="MobiDB-lite"/>
    </source>
</evidence>
<proteinExistence type="predicted"/>
<sequence>MDAMYINSKPHGLLSEDKTRDGAREIRERSSRRRPASDAGLSSGLVVAKSAHLRSHIYRHSHASPSSPFSATVTLSSPTTALDSFQPRPTTSLSALAAQIPSSSLPPPSSSRSTPSAAYSPRLVNGHRYNGTATVTNTAAHTNGIQAAPTPPSSASIPFFKTGSNTTPETSLVGARGKSIPLDDSTAAHRTSALRELNSSFPSPVLRHQQAKSTGAQSTTYSQPVIVRTYSGPPQSPSTSAHYRPPSSSRRAGSRASGSRRIPYGQNGQASSWAWDSTANSSNNAQSVGWGLASSLFGMARSKGKKTGFIPWPFVASTDGPSQKGEAKLPPIEAFSYKGFMADLQTTTDIRSDLDRIAEICARSRYCLSDKYDSHVTPHGSGASFMASVSQHPNHSKGRRKGASSPGGPTLQAVPSDDDESSARGHRRRRGGIGGGRRRSAAYGTLETIMSSSRSSEEDKSKKKSAADITEAVRGRAARKGLGTADSTGDGTATTTGESSGRNKTSSNSSKSPRGKDGDRRGSRSPKESSSANLVDGDKALLGSSGPLATSRSSPDRQQVKLPRRPKSTSFAHAVIGSSRKNQRHRHSAGRERSSAVATHPVVDVSNVPALLSEPALPQTSDGTMDMYNVLSDAVNGQASPHPTPHHSRRSNTLEHRIHIVDPDDEANQDPSLFLDPEDATEAGFFSGLTHWIPWMANGTGGPIAEQPLGNGHSVSHYHEVPAPVVAGRASVAGPSHAEGSLRELLKSVEDTNGKLKKGKAVDDNNSR</sequence>
<name>A0A0F2LZ19_SPOSC</name>
<feature type="region of interest" description="Disordered" evidence="1">
    <location>
        <begin position="749"/>
        <end position="768"/>
    </location>
</feature>
<feature type="region of interest" description="Disordered" evidence="1">
    <location>
        <begin position="383"/>
        <end position="597"/>
    </location>
</feature>
<reference evidence="2 3" key="2">
    <citation type="journal article" date="2015" name="Eukaryot. Cell">
        <title>Asexual propagation of a virulent clone complex in a human and feline outbreak of sporotrichosis.</title>
        <authorList>
            <person name="Teixeira Mde M."/>
            <person name="Rodrigues A.M."/>
            <person name="Tsui C.K."/>
            <person name="de Almeida L.G."/>
            <person name="Van Diepeningen A.D."/>
            <person name="van den Ende B.G."/>
            <person name="Fernandes G.F."/>
            <person name="Kano R."/>
            <person name="Hamelin R.C."/>
            <person name="Lopes-Bezerra L.M."/>
            <person name="Vasconcelos A.T."/>
            <person name="de Hoog S."/>
            <person name="de Camargo Z.P."/>
            <person name="Felipe M.S."/>
        </authorList>
    </citation>
    <scope>NUCLEOTIDE SEQUENCE [LARGE SCALE GENOMIC DNA]</scope>
    <source>
        <strain evidence="2 3">1099-18</strain>
    </source>
</reference>
<dbReference type="AlphaFoldDB" id="A0A0F2LZ19"/>
<feature type="region of interest" description="Disordered" evidence="1">
    <location>
        <begin position="99"/>
        <end position="129"/>
    </location>
</feature>
<dbReference type="RefSeq" id="XP_016583812.1">
    <property type="nucleotide sequence ID" value="XM_016731763.1"/>
</dbReference>
<evidence type="ECO:0000313" key="2">
    <source>
        <dbReference type="EMBL" id="KJR81136.1"/>
    </source>
</evidence>
<feature type="compositionally biased region" description="Basic residues" evidence="1">
    <location>
        <begin position="424"/>
        <end position="440"/>
    </location>
</feature>
<accession>A0A0F2LZ19</accession>
<dbReference type="EMBL" id="AXCR01000012">
    <property type="protein sequence ID" value="KJR81136.1"/>
    <property type="molecule type" value="Genomic_DNA"/>
</dbReference>
<feature type="compositionally biased region" description="Basic and acidic residues" evidence="1">
    <location>
        <begin position="514"/>
        <end position="527"/>
    </location>
</feature>
<feature type="compositionally biased region" description="Polar residues" evidence="1">
    <location>
        <begin position="211"/>
        <end position="223"/>
    </location>
</feature>
<dbReference type="OrthoDB" id="5339332at2759"/>
<comment type="caution">
    <text evidence="2">The sequence shown here is derived from an EMBL/GenBank/DDBJ whole genome shotgun (WGS) entry which is preliminary data.</text>
</comment>
<dbReference type="Proteomes" id="UP000033710">
    <property type="component" value="Unassembled WGS sequence"/>
</dbReference>
<dbReference type="VEuPathDB" id="FungiDB:SPSK_05007"/>
<protein>
    <submittedName>
        <fullName evidence="2">Uncharacterized protein</fullName>
    </submittedName>
</protein>
<feature type="region of interest" description="Disordered" evidence="1">
    <location>
        <begin position="198"/>
        <end position="278"/>
    </location>
</feature>
<feature type="compositionally biased region" description="Low complexity" evidence="1">
    <location>
        <begin position="110"/>
        <end position="121"/>
    </location>
</feature>